<dbReference type="CDD" id="cd02242">
    <property type="entry name" value="cupin_11S_legumin_N"/>
    <property type="match status" value="1"/>
</dbReference>
<dbReference type="Gene3D" id="2.60.120.10">
    <property type="entry name" value="Jelly Rolls"/>
    <property type="match status" value="2"/>
</dbReference>
<dbReference type="InterPro" id="IPR014710">
    <property type="entry name" value="RmlC-like_jellyroll"/>
</dbReference>
<dbReference type="Proteomes" id="UP001497457">
    <property type="component" value="Chromosome 9rd"/>
</dbReference>
<organism evidence="3 4">
    <name type="scientific">Urochloa decumbens</name>
    <dbReference type="NCBI Taxonomy" id="240449"/>
    <lineage>
        <taxon>Eukaryota</taxon>
        <taxon>Viridiplantae</taxon>
        <taxon>Streptophyta</taxon>
        <taxon>Embryophyta</taxon>
        <taxon>Tracheophyta</taxon>
        <taxon>Spermatophyta</taxon>
        <taxon>Magnoliopsida</taxon>
        <taxon>Liliopsida</taxon>
        <taxon>Poales</taxon>
        <taxon>Poaceae</taxon>
        <taxon>PACMAD clade</taxon>
        <taxon>Panicoideae</taxon>
        <taxon>Panicodae</taxon>
        <taxon>Paniceae</taxon>
        <taxon>Melinidinae</taxon>
        <taxon>Urochloa</taxon>
    </lineage>
</organism>
<dbReference type="InterPro" id="IPR050253">
    <property type="entry name" value="Seed_Storage-Functional"/>
</dbReference>
<accession>A0ABC9GP72</accession>
<feature type="domain" description="Cupin type-1" evidence="2">
    <location>
        <begin position="48"/>
        <end position="206"/>
    </location>
</feature>
<dbReference type="Pfam" id="PF00190">
    <property type="entry name" value="Cupin_1"/>
    <property type="match status" value="2"/>
</dbReference>
<feature type="domain" description="Cupin type-1" evidence="2">
    <location>
        <begin position="212"/>
        <end position="352"/>
    </location>
</feature>
<keyword evidence="1" id="KW-0732">Signal</keyword>
<dbReference type="InterPro" id="IPR011051">
    <property type="entry name" value="RmlC_Cupin_sf"/>
</dbReference>
<dbReference type="SMART" id="SM00835">
    <property type="entry name" value="Cupin_1"/>
    <property type="match status" value="2"/>
</dbReference>
<protein>
    <recommendedName>
        <fullName evidence="2">Cupin type-1 domain-containing protein</fullName>
    </recommendedName>
</protein>
<evidence type="ECO:0000313" key="3">
    <source>
        <dbReference type="EMBL" id="CAL5097187.1"/>
    </source>
</evidence>
<keyword evidence="4" id="KW-1185">Reference proteome</keyword>
<name>A0ABC9GP72_9POAL</name>
<dbReference type="PANTHER" id="PTHR31189">
    <property type="entry name" value="OS03G0336100 PROTEIN-RELATED"/>
    <property type="match status" value="1"/>
</dbReference>
<evidence type="ECO:0000259" key="2">
    <source>
        <dbReference type="SMART" id="SM00835"/>
    </source>
</evidence>
<feature type="signal peptide" evidence="1">
    <location>
        <begin position="1"/>
        <end position="21"/>
    </location>
</feature>
<gene>
    <name evidence="3" type="ORF">URODEC1_LOCUS117516</name>
</gene>
<feature type="chain" id="PRO_5044815794" description="Cupin type-1 domain-containing protein" evidence="1">
    <location>
        <begin position="22"/>
        <end position="371"/>
    </location>
</feature>
<dbReference type="SUPFAM" id="SSF51182">
    <property type="entry name" value="RmlC-like cupins"/>
    <property type="match status" value="2"/>
</dbReference>
<dbReference type="PANTHER" id="PTHR31189:SF35">
    <property type="entry name" value="12S SEED STORAGE PROTEIN CRB"/>
    <property type="match status" value="1"/>
</dbReference>
<evidence type="ECO:0000256" key="1">
    <source>
        <dbReference type="SAM" id="SignalP"/>
    </source>
</evidence>
<sequence length="371" mass="39148">MAPTTCLCIGFLLLLGHGSMAELQAERGLGLEPVAPSSGCEFTFDKLQPLEPLPKLKAEAGTVEHFNDTNHQLSCAGVSLIRVVVDSRGLVLPSFTNGGALIYAIKGSGFVGVTFPGCPETPYSHLKEGYVATVPAGDSVWIYNDGGKPLEMLVLFTTSGKANKLWPKNRDFNLAGSSENGRKNIFNGFTAESLSESLGISQFLATKLQGPTDKRGPIVRVPAGLTPEQQPWLQASNSVGALKPNASNASPVYNSNAQLVLYVTGGSFRRLQVVDNRGIAVFDGVLRQGQPLVMPQYYVALAQAGKDGAQYVVFKTDAYPVTNYIAGWGSVLRSFPVGVIAAAYNVSTADAIKIKNSGGGGASVKLVGSYA</sequence>
<dbReference type="EMBL" id="OZ075119">
    <property type="protein sequence ID" value="CAL5097187.1"/>
    <property type="molecule type" value="Genomic_DNA"/>
</dbReference>
<dbReference type="AlphaFoldDB" id="A0ABC9GP72"/>
<evidence type="ECO:0000313" key="4">
    <source>
        <dbReference type="Proteomes" id="UP001497457"/>
    </source>
</evidence>
<reference evidence="3" key="1">
    <citation type="submission" date="2024-10" db="EMBL/GenBank/DDBJ databases">
        <authorList>
            <person name="Ryan C."/>
        </authorList>
    </citation>
    <scope>NUCLEOTIDE SEQUENCE [LARGE SCALE GENOMIC DNA]</scope>
</reference>
<dbReference type="InterPro" id="IPR006045">
    <property type="entry name" value="Cupin_1"/>
</dbReference>
<proteinExistence type="predicted"/>